<feature type="region of interest" description="Disordered" evidence="3">
    <location>
        <begin position="597"/>
        <end position="619"/>
    </location>
</feature>
<feature type="compositionally biased region" description="Pro residues" evidence="3">
    <location>
        <begin position="360"/>
        <end position="373"/>
    </location>
</feature>
<dbReference type="PRINTS" id="PR00452">
    <property type="entry name" value="SH3DOMAIN"/>
</dbReference>
<dbReference type="PANTHER" id="PTHR10829">
    <property type="entry name" value="CORTACTIN AND DREBRIN"/>
    <property type="match status" value="1"/>
</dbReference>
<dbReference type="EMBL" id="KZ819188">
    <property type="protein sequence ID" value="PWZ03488.1"/>
    <property type="molecule type" value="Genomic_DNA"/>
</dbReference>
<dbReference type="CDD" id="cd11819">
    <property type="entry name" value="SH3_Cortactin_like"/>
    <property type="match status" value="2"/>
</dbReference>
<feature type="region of interest" description="Disordered" evidence="3">
    <location>
        <begin position="137"/>
        <end position="408"/>
    </location>
</feature>
<keyword evidence="7" id="KW-1185">Reference proteome</keyword>
<reference evidence="6 7" key="1">
    <citation type="journal article" date="2018" name="Mol. Biol. Evol.">
        <title>Broad Genomic Sampling Reveals a Smut Pathogenic Ancestry of the Fungal Clade Ustilaginomycotina.</title>
        <authorList>
            <person name="Kijpornyongpan T."/>
            <person name="Mondo S.J."/>
            <person name="Barry K."/>
            <person name="Sandor L."/>
            <person name="Lee J."/>
            <person name="Lipzen A."/>
            <person name="Pangilinan J."/>
            <person name="LaButti K."/>
            <person name="Hainaut M."/>
            <person name="Henrissat B."/>
            <person name="Grigoriev I.V."/>
            <person name="Spatafora J.W."/>
            <person name="Aime M.C."/>
        </authorList>
    </citation>
    <scope>NUCLEOTIDE SEQUENCE [LARGE SCALE GENOMIC DNA]</scope>
    <source>
        <strain evidence="6 7">MCA 3645</strain>
    </source>
</reference>
<dbReference type="STRING" id="1882483.A0A317Y015"/>
<dbReference type="GO" id="GO:0051015">
    <property type="term" value="F:actin filament binding"/>
    <property type="evidence" value="ECO:0007669"/>
    <property type="project" value="TreeGrafter"/>
</dbReference>
<feature type="domain" description="SH3" evidence="4">
    <location>
        <begin position="559"/>
        <end position="619"/>
    </location>
</feature>
<evidence type="ECO:0000256" key="2">
    <source>
        <dbReference type="PROSITE-ProRule" id="PRU00192"/>
    </source>
</evidence>
<feature type="compositionally biased region" description="Pro residues" evidence="3">
    <location>
        <begin position="492"/>
        <end position="501"/>
    </location>
</feature>
<dbReference type="SUPFAM" id="SSF55753">
    <property type="entry name" value="Actin depolymerizing proteins"/>
    <property type="match status" value="1"/>
</dbReference>
<dbReference type="PROSITE" id="PS51263">
    <property type="entry name" value="ADF_H"/>
    <property type="match status" value="1"/>
</dbReference>
<sequence length="619" mass="64397">MSLSVNLSSVAIRDAYEKVLDGAKDYLVLTYEKSSNDLRVQVVENGDLEDLNEEFSDGRIQYAFARIKDPNTQLPKFALINWCGEGVPENRKGLFATHSSAVAQYLKAYHVSINARSEADVDPKLVVRRIAESSGANYSAAGKAANTHSGGPISAVGTNYKPVGTPDIKSMQKGAPKDTIAPVGSTYSSKRDELQQIRSGNVQPPQPPTIPRVNAPAFDSTPAPAASAPAPPAAPVAKQPVSTPVVPPAPQPESTSSAPASKPAEDDRIQPVGTAYQPVNLGKPGKLNMANRFPFSQPDSTAAASGPGPAPASRAPSAGKLTWSQRQEAAKREREEEEARVKSLSTGMRTTSFGAAAAAPPAPPAVSAPPPAPQASAEPEPEAPAPPPAPLAPPAPRTAEPEVAQATQQLESTHISGDAGAGTGGLRGKVVWAYEAAEDNELTLVEGATITQIEQIDEGWWSGVDEHGQEGLFPASYVELVQGDDDADGGAPPAPPAPPAPAAAASPVQQPAQQEEAEIPPVPPAPPAPPVAEPQEDDEVPVAPPAPPAPPAAAAASEDQGLVCTALYDFEASEDNELSFTEGDSIINVDDQISEDWWSGTNSRTGDQGLFPANYVERT</sequence>
<feature type="compositionally biased region" description="Low complexity" evidence="3">
    <location>
        <begin position="502"/>
        <end position="514"/>
    </location>
</feature>
<feature type="domain" description="ADF-H" evidence="5">
    <location>
        <begin position="4"/>
        <end position="131"/>
    </location>
</feature>
<dbReference type="PROSITE" id="PS50002">
    <property type="entry name" value="SH3"/>
    <property type="match status" value="2"/>
</dbReference>
<dbReference type="FunCoup" id="A0A317Y015">
    <property type="interactions" value="104"/>
</dbReference>
<dbReference type="Pfam" id="PF00241">
    <property type="entry name" value="Cofilin_ADF"/>
    <property type="match status" value="1"/>
</dbReference>
<dbReference type="GO" id="GO:0005884">
    <property type="term" value="C:actin filament"/>
    <property type="evidence" value="ECO:0007669"/>
    <property type="project" value="TreeGrafter"/>
</dbReference>
<feature type="region of interest" description="Disordered" evidence="3">
    <location>
        <begin position="482"/>
        <end position="558"/>
    </location>
</feature>
<evidence type="ECO:0000313" key="6">
    <source>
        <dbReference type="EMBL" id="PWZ03488.1"/>
    </source>
</evidence>
<feature type="compositionally biased region" description="Pro residues" evidence="3">
    <location>
        <begin position="382"/>
        <end position="396"/>
    </location>
</feature>
<evidence type="ECO:0000259" key="5">
    <source>
        <dbReference type="PROSITE" id="PS51263"/>
    </source>
</evidence>
<dbReference type="Proteomes" id="UP000246740">
    <property type="component" value="Unassembled WGS sequence"/>
</dbReference>
<evidence type="ECO:0000259" key="4">
    <source>
        <dbReference type="PROSITE" id="PS50002"/>
    </source>
</evidence>
<dbReference type="Pfam" id="PF00018">
    <property type="entry name" value="SH3_1"/>
    <property type="match status" value="1"/>
</dbReference>
<accession>A0A317Y015</accession>
<protein>
    <recommendedName>
        <fullName evidence="8">Actin depolymerizing protein</fullName>
    </recommendedName>
</protein>
<feature type="compositionally biased region" description="Pro residues" evidence="3">
    <location>
        <begin position="520"/>
        <end position="532"/>
    </location>
</feature>
<dbReference type="SMART" id="SM00326">
    <property type="entry name" value="SH3"/>
    <property type="match status" value="2"/>
</dbReference>
<feature type="domain" description="SH3" evidence="4">
    <location>
        <begin position="423"/>
        <end position="483"/>
    </location>
</feature>
<dbReference type="InterPro" id="IPR002108">
    <property type="entry name" value="ADF-H"/>
</dbReference>
<gene>
    <name evidence="6" type="ORF">BCV70DRAFT_155405</name>
</gene>
<dbReference type="InterPro" id="IPR029006">
    <property type="entry name" value="ADF-H/Gelsolin-like_dom_sf"/>
</dbReference>
<dbReference type="InterPro" id="IPR036028">
    <property type="entry name" value="SH3-like_dom_sf"/>
</dbReference>
<dbReference type="SUPFAM" id="SSF50044">
    <property type="entry name" value="SH3-domain"/>
    <property type="match status" value="2"/>
</dbReference>
<feature type="compositionally biased region" description="Low complexity" evidence="3">
    <location>
        <begin position="215"/>
        <end position="228"/>
    </location>
</feature>
<dbReference type="Gene3D" id="2.30.30.40">
    <property type="entry name" value="SH3 Domains"/>
    <property type="match status" value="2"/>
</dbReference>
<organism evidence="6 7">
    <name type="scientific">Testicularia cyperi</name>
    <dbReference type="NCBI Taxonomy" id="1882483"/>
    <lineage>
        <taxon>Eukaryota</taxon>
        <taxon>Fungi</taxon>
        <taxon>Dikarya</taxon>
        <taxon>Basidiomycota</taxon>
        <taxon>Ustilaginomycotina</taxon>
        <taxon>Ustilaginomycetes</taxon>
        <taxon>Ustilaginales</taxon>
        <taxon>Anthracoideaceae</taxon>
        <taxon>Testicularia</taxon>
    </lineage>
</organism>
<dbReference type="InParanoid" id="A0A317Y015"/>
<dbReference type="GO" id="GO:0030864">
    <property type="term" value="C:cortical actin cytoskeleton"/>
    <property type="evidence" value="ECO:0007669"/>
    <property type="project" value="TreeGrafter"/>
</dbReference>
<dbReference type="Pfam" id="PF14604">
    <property type="entry name" value="SH3_9"/>
    <property type="match status" value="1"/>
</dbReference>
<evidence type="ECO:0000256" key="3">
    <source>
        <dbReference type="SAM" id="MobiDB-lite"/>
    </source>
</evidence>
<dbReference type="Gene3D" id="3.40.20.10">
    <property type="entry name" value="Severin"/>
    <property type="match status" value="1"/>
</dbReference>
<evidence type="ECO:0008006" key="8">
    <source>
        <dbReference type="Google" id="ProtNLM"/>
    </source>
</evidence>
<dbReference type="GO" id="GO:0030833">
    <property type="term" value="P:regulation of actin filament polymerization"/>
    <property type="evidence" value="ECO:0007669"/>
    <property type="project" value="TreeGrafter"/>
</dbReference>
<feature type="compositionally biased region" description="Polar residues" evidence="3">
    <location>
        <begin position="343"/>
        <end position="353"/>
    </location>
</feature>
<name>A0A317Y015_9BASI</name>
<dbReference type="AlphaFoldDB" id="A0A317Y015"/>
<evidence type="ECO:0000256" key="1">
    <source>
        <dbReference type="ARBA" id="ARBA00022443"/>
    </source>
</evidence>
<feature type="compositionally biased region" description="Pro residues" evidence="3">
    <location>
        <begin position="542"/>
        <end position="551"/>
    </location>
</feature>
<evidence type="ECO:0000313" key="7">
    <source>
        <dbReference type="Proteomes" id="UP000246740"/>
    </source>
</evidence>
<feature type="compositionally biased region" description="Basic and acidic residues" evidence="3">
    <location>
        <begin position="328"/>
        <end position="341"/>
    </location>
</feature>
<feature type="compositionally biased region" description="Low complexity" evidence="3">
    <location>
        <begin position="302"/>
        <end position="319"/>
    </location>
</feature>
<dbReference type="CDD" id="cd11281">
    <property type="entry name" value="ADF_drebrin_like"/>
    <property type="match status" value="1"/>
</dbReference>
<keyword evidence="1 2" id="KW-0728">SH3 domain</keyword>
<dbReference type="OrthoDB" id="5971719at2759"/>
<proteinExistence type="predicted"/>
<dbReference type="PANTHER" id="PTHR10829:SF25">
    <property type="entry name" value="DREBRIN-LIKE PROTEIN"/>
    <property type="match status" value="1"/>
</dbReference>
<dbReference type="InterPro" id="IPR001452">
    <property type="entry name" value="SH3_domain"/>
</dbReference>
<dbReference type="SMART" id="SM00102">
    <property type="entry name" value="ADF"/>
    <property type="match status" value="1"/>
</dbReference>
<dbReference type="GO" id="GO:0030427">
    <property type="term" value="C:site of polarized growth"/>
    <property type="evidence" value="ECO:0007669"/>
    <property type="project" value="TreeGrafter"/>
</dbReference>